<comment type="caution">
    <text evidence="1">The sequence shown here is derived from an EMBL/GenBank/DDBJ whole genome shotgun (WGS) entry which is preliminary data.</text>
</comment>
<sequence>MDSEPSTSHDMNALDAIDQNALTLDSDNAQSISDLDVSSILYITEISEVDESNQKDLQKLRSDVDKYLTLETQRSEAAVQQKAKDSLLPSNNLLQSKAKRTSYRLKVIDYLRSNSSWMAVVKTQGLQAQVPDPQHPSDLPLNLGVSNWIMTLPALSNHAQAKVILKALSAGLSSDNGPSQLYNTTIVSITYDNVASKFQVGESPCNTF</sequence>
<name>A0ACC2ZV58_9EURO</name>
<accession>A0ACC2ZV58</accession>
<evidence type="ECO:0000313" key="2">
    <source>
        <dbReference type="Proteomes" id="UP001172386"/>
    </source>
</evidence>
<protein>
    <submittedName>
        <fullName evidence="1">Uncharacterized protein</fullName>
    </submittedName>
</protein>
<dbReference type="EMBL" id="JAPDRQ010000254">
    <property type="protein sequence ID" value="KAJ9651489.1"/>
    <property type="molecule type" value="Genomic_DNA"/>
</dbReference>
<proteinExistence type="predicted"/>
<dbReference type="Proteomes" id="UP001172386">
    <property type="component" value="Unassembled WGS sequence"/>
</dbReference>
<keyword evidence="2" id="KW-1185">Reference proteome</keyword>
<reference evidence="1" key="1">
    <citation type="submission" date="2022-10" db="EMBL/GenBank/DDBJ databases">
        <title>Culturing micro-colonial fungi from biological soil crusts in the Mojave desert and describing Neophaeococcomyces mojavensis, and introducing the new genera and species Taxawa tesnikishii.</title>
        <authorList>
            <person name="Kurbessoian T."/>
            <person name="Stajich J.E."/>
        </authorList>
    </citation>
    <scope>NUCLEOTIDE SEQUENCE</scope>
    <source>
        <strain evidence="1">JES_112</strain>
    </source>
</reference>
<gene>
    <name evidence="1" type="ORF">H2198_009247</name>
</gene>
<evidence type="ECO:0000313" key="1">
    <source>
        <dbReference type="EMBL" id="KAJ9651489.1"/>
    </source>
</evidence>
<organism evidence="1 2">
    <name type="scientific">Neophaeococcomyces mojaviensis</name>
    <dbReference type="NCBI Taxonomy" id="3383035"/>
    <lineage>
        <taxon>Eukaryota</taxon>
        <taxon>Fungi</taxon>
        <taxon>Dikarya</taxon>
        <taxon>Ascomycota</taxon>
        <taxon>Pezizomycotina</taxon>
        <taxon>Eurotiomycetes</taxon>
        <taxon>Chaetothyriomycetidae</taxon>
        <taxon>Chaetothyriales</taxon>
        <taxon>Chaetothyriales incertae sedis</taxon>
        <taxon>Neophaeococcomyces</taxon>
    </lineage>
</organism>